<dbReference type="AlphaFoldDB" id="A0A7S3HYU8"/>
<gene>
    <name evidence="1" type="ORF">FEHR0123_LOCUS3469</name>
</gene>
<proteinExistence type="predicted"/>
<organism evidence="1">
    <name type="scientific">Favella ehrenbergii</name>
    <dbReference type="NCBI Taxonomy" id="182087"/>
    <lineage>
        <taxon>Eukaryota</taxon>
        <taxon>Sar</taxon>
        <taxon>Alveolata</taxon>
        <taxon>Ciliophora</taxon>
        <taxon>Intramacronucleata</taxon>
        <taxon>Spirotrichea</taxon>
        <taxon>Choreotrichia</taxon>
        <taxon>Tintinnida</taxon>
        <taxon>Xystonellidae</taxon>
        <taxon>Favella</taxon>
    </lineage>
</organism>
<accession>A0A7S3HYU8</accession>
<name>A0A7S3HYU8_9SPIT</name>
<reference evidence="1" key="1">
    <citation type="submission" date="2021-01" db="EMBL/GenBank/DDBJ databases">
        <authorList>
            <person name="Corre E."/>
            <person name="Pelletier E."/>
            <person name="Niang G."/>
            <person name="Scheremetjew M."/>
            <person name="Finn R."/>
            <person name="Kale V."/>
            <person name="Holt S."/>
            <person name="Cochrane G."/>
            <person name="Meng A."/>
            <person name="Brown T."/>
            <person name="Cohen L."/>
        </authorList>
    </citation>
    <scope>NUCLEOTIDE SEQUENCE</scope>
    <source>
        <strain evidence="1">Fehren 1</strain>
    </source>
</reference>
<protein>
    <submittedName>
        <fullName evidence="1">Uncharacterized protein</fullName>
    </submittedName>
</protein>
<sequence>MGMLSYASTQNILAEYEENNLRFYTDNQEDKLVMRNTESNQLLENMRYTVEKLRNPFTDLYHWIKGEIYDLNAFSVAIKERATVQQNIKDIKKKIETTKSDIDSVSQGKKTMGTLFKNTGDVGSMQNSLEAKQRDLEAQIKLLDVMSLYLSRKVLPLLKKEKLALYSRVLQQFHVVEINNAHQQATFWSSLMKEPIVQNASRSEI</sequence>
<evidence type="ECO:0000313" key="1">
    <source>
        <dbReference type="EMBL" id="CAE0308560.1"/>
    </source>
</evidence>
<dbReference type="EMBL" id="HBIE01011336">
    <property type="protein sequence ID" value="CAE0308560.1"/>
    <property type="molecule type" value="Transcribed_RNA"/>
</dbReference>